<name>A0ABM7EZU7_9ACTN</name>
<organism evidence="1 2">
    <name type="scientific">Streptomyces graminofaciens</name>
    <dbReference type="NCBI Taxonomy" id="68212"/>
    <lineage>
        <taxon>Bacteria</taxon>
        <taxon>Bacillati</taxon>
        <taxon>Actinomycetota</taxon>
        <taxon>Actinomycetes</taxon>
        <taxon>Kitasatosporales</taxon>
        <taxon>Streptomycetaceae</taxon>
        <taxon>Streptomyces</taxon>
    </lineage>
</organism>
<proteinExistence type="predicted"/>
<protein>
    <submittedName>
        <fullName evidence="1">Uncharacterized protein</fullName>
    </submittedName>
</protein>
<evidence type="ECO:0000313" key="1">
    <source>
        <dbReference type="EMBL" id="BBC28946.1"/>
    </source>
</evidence>
<dbReference type="RefSeq" id="WP_286246874.1">
    <property type="nucleotide sequence ID" value="NZ_AP018448.1"/>
</dbReference>
<evidence type="ECO:0000313" key="2">
    <source>
        <dbReference type="Proteomes" id="UP001321542"/>
    </source>
</evidence>
<reference evidence="1 2" key="1">
    <citation type="journal article" date="2010" name="ChemBioChem">
        <title>Cloning and characterization of the biosynthetic gene cluster of 16-membered macrolide antibiotic FD-891: involvement of a dual functional cytochrome P450 monooxygenase catalyzing epoxidation and hydroxylation.</title>
        <authorList>
            <person name="Kudo F."/>
            <person name="Motegi A."/>
            <person name="Mizoue K."/>
            <person name="Eguchi T."/>
        </authorList>
    </citation>
    <scope>NUCLEOTIDE SEQUENCE [LARGE SCALE GENOMIC DNA]</scope>
    <source>
        <strain evidence="1 2">A-8890</strain>
    </source>
</reference>
<accession>A0ABM7EZU7</accession>
<gene>
    <name evidence="1" type="ORF">SGFS_002370</name>
</gene>
<dbReference type="Proteomes" id="UP001321542">
    <property type="component" value="Chromosome"/>
</dbReference>
<dbReference type="EMBL" id="AP018448">
    <property type="protein sequence ID" value="BBC28946.1"/>
    <property type="molecule type" value="Genomic_DNA"/>
</dbReference>
<reference evidence="1 2" key="2">
    <citation type="journal article" date="2023" name="ChemBioChem">
        <title>Acyltransferase Domain Exchange between Two Independent Type I Polyketide Synthases in the Same Producer Strain of Macrolide Antibiotics.</title>
        <authorList>
            <person name="Kudo F."/>
            <person name="Kishikawa K."/>
            <person name="Tsuboi K."/>
            <person name="Kido T."/>
            <person name="Usui T."/>
            <person name="Hashimoto J."/>
            <person name="Shin-Ya K."/>
            <person name="Miyanaga A."/>
            <person name="Eguchi T."/>
        </authorList>
    </citation>
    <scope>NUCLEOTIDE SEQUENCE [LARGE SCALE GENOMIC DNA]</scope>
    <source>
        <strain evidence="1 2">A-8890</strain>
    </source>
</reference>
<sequence>MYHAATDGFDDQTLPWTKTETVEFTEAHQEVGYLVSVIPGSVTGGDGLLQFSPCVIKVDGKQVADNDGGKSTKGCSDTIK</sequence>
<keyword evidence="2" id="KW-1185">Reference proteome</keyword>